<keyword evidence="3" id="KW-1185">Reference proteome</keyword>
<sequence length="61" mass="6663">MAKPARKDRIDPSWPQVPEGEHAVSELRAPIAGASSPFGDVEFPLAEDALPYKHPVTVINR</sequence>
<dbReference type="AlphaFoldDB" id="A0AAC9N170"/>
<evidence type="ECO:0000313" key="2">
    <source>
        <dbReference type="EMBL" id="AOS65837.1"/>
    </source>
</evidence>
<organism evidence="2 3">
    <name type="scientific">Actinoalloteichus hymeniacidonis</name>
    <dbReference type="NCBI Taxonomy" id="340345"/>
    <lineage>
        <taxon>Bacteria</taxon>
        <taxon>Bacillati</taxon>
        <taxon>Actinomycetota</taxon>
        <taxon>Actinomycetes</taxon>
        <taxon>Pseudonocardiales</taxon>
        <taxon>Pseudonocardiaceae</taxon>
        <taxon>Actinoalloteichus</taxon>
    </lineage>
</organism>
<proteinExistence type="predicted"/>
<protein>
    <submittedName>
        <fullName evidence="2">Uncharacterized protein</fullName>
    </submittedName>
</protein>
<dbReference type="EMBL" id="CP014859">
    <property type="protein sequence ID" value="AOS65837.1"/>
    <property type="molecule type" value="Genomic_DNA"/>
</dbReference>
<evidence type="ECO:0000256" key="1">
    <source>
        <dbReference type="SAM" id="MobiDB-lite"/>
    </source>
</evidence>
<gene>
    <name evidence="2" type="ORF">TL08_25295</name>
</gene>
<feature type="region of interest" description="Disordered" evidence="1">
    <location>
        <begin position="1"/>
        <end position="22"/>
    </location>
</feature>
<dbReference type="RefSeq" id="WP_069852615.1">
    <property type="nucleotide sequence ID" value="NZ_CP014859.1"/>
</dbReference>
<accession>A0AAC9N170</accession>
<name>A0AAC9N170_9PSEU</name>
<dbReference type="Proteomes" id="UP000095210">
    <property type="component" value="Chromosome"/>
</dbReference>
<evidence type="ECO:0000313" key="3">
    <source>
        <dbReference type="Proteomes" id="UP000095210"/>
    </source>
</evidence>
<dbReference type="KEGG" id="ahm:TL08_25295"/>
<reference evidence="3" key="1">
    <citation type="submission" date="2016-03" db="EMBL/GenBank/DDBJ databases">
        <title>Complete genome sequence of the type strain Actinoalloteichus hymeniacidonis DSM 45092.</title>
        <authorList>
            <person name="Schaffert L."/>
            <person name="Albersmeier A."/>
            <person name="Winkler A."/>
            <person name="Kalinowski J."/>
            <person name="Zotchev S."/>
            <person name="Ruckert C."/>
        </authorList>
    </citation>
    <scope>NUCLEOTIDE SEQUENCE [LARGE SCALE GENOMIC DNA]</scope>
    <source>
        <strain evidence="3">HPA177(T) (DSM 45092(T))</strain>
    </source>
</reference>
<feature type="compositionally biased region" description="Basic and acidic residues" evidence="1">
    <location>
        <begin position="1"/>
        <end position="11"/>
    </location>
</feature>